<name>A0ABW3CQF0_9ACTN</name>
<feature type="domain" description="RNA helicase HrpA C-terminal" evidence="2">
    <location>
        <begin position="210"/>
        <end position="441"/>
    </location>
</feature>
<gene>
    <name evidence="3" type="ORF">ACFQ07_26605</name>
</gene>
<evidence type="ECO:0000259" key="2">
    <source>
        <dbReference type="Pfam" id="PF11898"/>
    </source>
</evidence>
<feature type="domain" description="DEAD-box helicase OB fold" evidence="1">
    <location>
        <begin position="109"/>
        <end position="196"/>
    </location>
</feature>
<protein>
    <submittedName>
        <fullName evidence="3">DUF3418 domain-containing protein</fullName>
    </submittedName>
</protein>
<dbReference type="Pfam" id="PF07717">
    <property type="entry name" value="OB_NTP_bind"/>
    <property type="match status" value="1"/>
</dbReference>
<comment type="caution">
    <text evidence="3">The sequence shown here is derived from an EMBL/GenBank/DDBJ whole genome shotgun (WGS) entry which is preliminary data.</text>
</comment>
<feature type="non-terminal residue" evidence="3">
    <location>
        <position position="1"/>
    </location>
</feature>
<accession>A0ABW3CQF0</accession>
<evidence type="ECO:0000259" key="1">
    <source>
        <dbReference type="Pfam" id="PF07717"/>
    </source>
</evidence>
<evidence type="ECO:0000313" key="3">
    <source>
        <dbReference type="EMBL" id="MFD0855842.1"/>
    </source>
</evidence>
<dbReference type="Proteomes" id="UP001597083">
    <property type="component" value="Unassembled WGS sequence"/>
</dbReference>
<keyword evidence="4" id="KW-1185">Reference proteome</keyword>
<dbReference type="EMBL" id="JBHTIR010003816">
    <property type="protein sequence ID" value="MFD0855842.1"/>
    <property type="molecule type" value="Genomic_DNA"/>
</dbReference>
<sequence>CVREVLIIAAALSIQDPRERPADQQQAADEKHRRFADPTSDFLAFLNLWNYLRNKQKELSGSQFRRMCKNEFLHFLRIREWQDLHGQIKQVAKTLGVTSNTADAPPDRIHIALLSGLLSHIGLMDTDKKDDAGSKRRQLNEYLGARGAKFAVFPGSALFKKPPRWVMSAELVETSRLWGRINAKIDPDWVEPLAGHLVKRNYSEPHWSKKQAAVMAYEKVTLYGVPIVAQRRVNYGSIDPETARDMFIRNALVEGDWETHHRFFHDNRALLDEVEELEHRARRRDILVDDETLVDFYDERLPADVVSGRHFDAWWKQARRNDPDLLSFEKSMLINANADDVSEADYPDVWRQGPLRFRLTYQFEPGTDADGVTVHIPLQVLNQVRPDGFEWLVPGLRGELITELIRSLPKQLRVNFVPAPDYARKLLERLDPRTEPLLGAL</sequence>
<proteinExistence type="predicted"/>
<reference evidence="4" key="1">
    <citation type="journal article" date="2019" name="Int. J. Syst. Evol. Microbiol.">
        <title>The Global Catalogue of Microorganisms (GCM) 10K type strain sequencing project: providing services to taxonomists for standard genome sequencing and annotation.</title>
        <authorList>
            <consortium name="The Broad Institute Genomics Platform"/>
            <consortium name="The Broad Institute Genome Sequencing Center for Infectious Disease"/>
            <person name="Wu L."/>
            <person name="Ma J."/>
        </authorList>
    </citation>
    <scope>NUCLEOTIDE SEQUENCE [LARGE SCALE GENOMIC DNA]</scope>
    <source>
        <strain evidence="4">JCM 31696</strain>
    </source>
</reference>
<dbReference type="InterPro" id="IPR011709">
    <property type="entry name" value="DEAD-box_helicase_OB_fold"/>
</dbReference>
<evidence type="ECO:0000313" key="4">
    <source>
        <dbReference type="Proteomes" id="UP001597083"/>
    </source>
</evidence>
<dbReference type="InterPro" id="IPR024590">
    <property type="entry name" value="HrpA_C"/>
</dbReference>
<organism evidence="3 4">
    <name type="scientific">Actinomadura adrarensis</name>
    <dbReference type="NCBI Taxonomy" id="1819600"/>
    <lineage>
        <taxon>Bacteria</taxon>
        <taxon>Bacillati</taxon>
        <taxon>Actinomycetota</taxon>
        <taxon>Actinomycetes</taxon>
        <taxon>Streptosporangiales</taxon>
        <taxon>Thermomonosporaceae</taxon>
        <taxon>Actinomadura</taxon>
    </lineage>
</organism>
<feature type="non-terminal residue" evidence="3">
    <location>
        <position position="441"/>
    </location>
</feature>
<dbReference type="Pfam" id="PF11898">
    <property type="entry name" value="DUF3418"/>
    <property type="match status" value="1"/>
</dbReference>
<dbReference type="Pfam" id="PF21010">
    <property type="entry name" value="HA2_C"/>
    <property type="match status" value="1"/>
</dbReference>